<evidence type="ECO:0000256" key="3">
    <source>
        <dbReference type="ARBA" id="ARBA00022741"/>
    </source>
</evidence>
<dbReference type="Proteomes" id="UP001317532">
    <property type="component" value="Chromosome"/>
</dbReference>
<keyword evidence="5 7" id="KW-0648">Protein biosynthesis</keyword>
<feature type="domain" description="Glutamyl/glutaminyl-tRNA synthetase class Ib catalytic" evidence="8">
    <location>
        <begin position="10"/>
        <end position="326"/>
    </location>
</feature>
<dbReference type="GO" id="GO:0005524">
    <property type="term" value="F:ATP binding"/>
    <property type="evidence" value="ECO:0007669"/>
    <property type="project" value="UniProtKB-UniRule"/>
</dbReference>
<gene>
    <name evidence="7 10" type="primary">gltX</name>
    <name evidence="10" type="ORF">WPS_31150</name>
</gene>
<comment type="caution">
    <text evidence="7">Lacks conserved residue(s) required for the propagation of feature annotation.</text>
</comment>
<dbReference type="GO" id="GO:0004818">
    <property type="term" value="F:glutamate-tRNA ligase activity"/>
    <property type="evidence" value="ECO:0007669"/>
    <property type="project" value="UniProtKB-UniRule"/>
</dbReference>
<feature type="domain" description="Aminoacyl-tRNA synthetase class I anticodon-binding" evidence="9">
    <location>
        <begin position="342"/>
        <end position="476"/>
    </location>
</feature>
<dbReference type="Gene3D" id="3.40.50.620">
    <property type="entry name" value="HUPs"/>
    <property type="match status" value="1"/>
</dbReference>
<comment type="function">
    <text evidence="7">Catalyzes the attachment of glutamate to tRNA(Glu) in a two-step reaction: glutamate is first activated by ATP to form Glu-AMP and then transferred to the acceptor end of tRNA(Glu).</text>
</comment>
<comment type="similarity">
    <text evidence="1 7">Belongs to the class-I aminoacyl-tRNA synthetase family. Glutamate--tRNA ligase type 1 subfamily.</text>
</comment>
<keyword evidence="2 7" id="KW-0436">Ligase</keyword>
<evidence type="ECO:0000259" key="9">
    <source>
        <dbReference type="Pfam" id="PF19269"/>
    </source>
</evidence>
<dbReference type="EMBL" id="AP025523">
    <property type="protein sequence ID" value="BDE07839.1"/>
    <property type="molecule type" value="Genomic_DNA"/>
</dbReference>
<dbReference type="GO" id="GO:0006424">
    <property type="term" value="P:glutamyl-tRNA aminoacylation"/>
    <property type="evidence" value="ECO:0007669"/>
    <property type="project" value="UniProtKB-UniRule"/>
</dbReference>
<evidence type="ECO:0000256" key="7">
    <source>
        <dbReference type="HAMAP-Rule" id="MF_00022"/>
    </source>
</evidence>
<feature type="binding site" evidence="7">
    <location>
        <position position="260"/>
    </location>
    <ligand>
        <name>ATP</name>
        <dbReference type="ChEBI" id="CHEBI:30616"/>
    </ligand>
</feature>
<keyword evidence="11" id="KW-1185">Reference proteome</keyword>
<name>A0AAN1XZJ5_UNVUL</name>
<protein>
    <recommendedName>
        <fullName evidence="7">Glutamate--tRNA ligase</fullName>
        <ecNumber evidence="7">6.1.1.17</ecNumber>
    </recommendedName>
    <alternativeName>
        <fullName evidence="7">Glutamyl-tRNA synthetase</fullName>
        <shortName evidence="7">GluRS</shortName>
    </alternativeName>
</protein>
<evidence type="ECO:0000313" key="10">
    <source>
        <dbReference type="EMBL" id="BDE07839.1"/>
    </source>
</evidence>
<dbReference type="GO" id="GO:0005829">
    <property type="term" value="C:cytosol"/>
    <property type="evidence" value="ECO:0007669"/>
    <property type="project" value="TreeGrafter"/>
</dbReference>
<evidence type="ECO:0000256" key="5">
    <source>
        <dbReference type="ARBA" id="ARBA00022917"/>
    </source>
</evidence>
<dbReference type="InterPro" id="IPR045462">
    <property type="entry name" value="aa-tRNA-synth_I_cd-bd"/>
</dbReference>
<dbReference type="NCBIfam" id="TIGR00464">
    <property type="entry name" value="gltX_bact"/>
    <property type="match status" value="1"/>
</dbReference>
<dbReference type="GO" id="GO:0008270">
    <property type="term" value="F:zinc ion binding"/>
    <property type="evidence" value="ECO:0007669"/>
    <property type="project" value="InterPro"/>
</dbReference>
<dbReference type="KEGG" id="vab:WPS_31150"/>
<dbReference type="InterPro" id="IPR004527">
    <property type="entry name" value="Glu-tRNA-ligase_bac/mito"/>
</dbReference>
<comment type="subcellular location">
    <subcellularLocation>
        <location evidence="7">Cytoplasm</location>
    </subcellularLocation>
</comment>
<dbReference type="SUPFAM" id="SSF48163">
    <property type="entry name" value="An anticodon-binding domain of class I aminoacyl-tRNA synthetases"/>
    <property type="match status" value="1"/>
</dbReference>
<dbReference type="InterPro" id="IPR000924">
    <property type="entry name" value="Glu/Gln-tRNA-synth"/>
</dbReference>
<dbReference type="InterPro" id="IPR014729">
    <property type="entry name" value="Rossmann-like_a/b/a_fold"/>
</dbReference>
<dbReference type="GO" id="GO:0000049">
    <property type="term" value="F:tRNA binding"/>
    <property type="evidence" value="ECO:0007669"/>
    <property type="project" value="InterPro"/>
</dbReference>
<dbReference type="FunFam" id="3.40.50.620:FF:000045">
    <property type="entry name" value="Glutamate--tRNA ligase, mitochondrial"/>
    <property type="match status" value="1"/>
</dbReference>
<dbReference type="InterPro" id="IPR033910">
    <property type="entry name" value="GluRS_core"/>
</dbReference>
<dbReference type="Pfam" id="PF00749">
    <property type="entry name" value="tRNA-synt_1c"/>
    <property type="match status" value="1"/>
</dbReference>
<evidence type="ECO:0000256" key="2">
    <source>
        <dbReference type="ARBA" id="ARBA00022598"/>
    </source>
</evidence>
<dbReference type="Pfam" id="PF19269">
    <property type="entry name" value="Anticodon_2"/>
    <property type="match status" value="1"/>
</dbReference>
<dbReference type="InterPro" id="IPR001412">
    <property type="entry name" value="aa-tRNA-synth_I_CS"/>
</dbReference>
<proteinExistence type="inferred from homology"/>
<evidence type="ECO:0000256" key="6">
    <source>
        <dbReference type="ARBA" id="ARBA00023146"/>
    </source>
</evidence>
<keyword evidence="7" id="KW-0963">Cytoplasm</keyword>
<evidence type="ECO:0000313" key="11">
    <source>
        <dbReference type="Proteomes" id="UP001317532"/>
    </source>
</evidence>
<dbReference type="InterPro" id="IPR049940">
    <property type="entry name" value="GluQ/Sye"/>
</dbReference>
<evidence type="ECO:0000259" key="8">
    <source>
        <dbReference type="Pfam" id="PF00749"/>
    </source>
</evidence>
<dbReference type="SUPFAM" id="SSF52374">
    <property type="entry name" value="Nucleotidylyl transferase"/>
    <property type="match status" value="1"/>
</dbReference>
<dbReference type="Gene3D" id="1.10.10.350">
    <property type="match status" value="1"/>
</dbReference>
<dbReference type="AlphaFoldDB" id="A0AAN1XZJ5"/>
<dbReference type="PROSITE" id="PS00178">
    <property type="entry name" value="AA_TRNA_LIGASE_I"/>
    <property type="match status" value="1"/>
</dbReference>
<reference evidence="10 11" key="1">
    <citation type="journal article" date="2022" name="ISME Commun">
        <title>Vulcanimicrobium alpinus gen. nov. sp. nov., the first cultivated representative of the candidate phylum 'Eremiobacterota', is a metabolically versatile aerobic anoxygenic phototroph.</title>
        <authorList>
            <person name="Yabe S."/>
            <person name="Muto K."/>
            <person name="Abe K."/>
            <person name="Yokota A."/>
            <person name="Staudigel H."/>
            <person name="Tebo B.M."/>
        </authorList>
    </citation>
    <scope>NUCLEOTIDE SEQUENCE [LARGE SCALE GENOMIC DNA]</scope>
    <source>
        <strain evidence="10 11">WC8-2</strain>
    </source>
</reference>
<comment type="subunit">
    <text evidence="7">Monomer.</text>
</comment>
<feature type="short sequence motif" description="'HIGH' region" evidence="7">
    <location>
        <begin position="16"/>
        <end position="26"/>
    </location>
</feature>
<accession>A0AAN1XZJ5</accession>
<dbReference type="PANTHER" id="PTHR43311">
    <property type="entry name" value="GLUTAMATE--TRNA LIGASE"/>
    <property type="match status" value="1"/>
</dbReference>
<evidence type="ECO:0000256" key="4">
    <source>
        <dbReference type="ARBA" id="ARBA00022840"/>
    </source>
</evidence>
<keyword evidence="4 7" id="KW-0067">ATP-binding</keyword>
<evidence type="ECO:0000256" key="1">
    <source>
        <dbReference type="ARBA" id="ARBA00007894"/>
    </source>
</evidence>
<dbReference type="RefSeq" id="WP_317995402.1">
    <property type="nucleotide sequence ID" value="NZ_AP025523.1"/>
</dbReference>
<keyword evidence="3 7" id="KW-0547">Nucleotide-binding</keyword>
<dbReference type="InterPro" id="IPR020751">
    <property type="entry name" value="aa-tRNA-synth_I_codon-bd_sub2"/>
</dbReference>
<comment type="catalytic activity">
    <reaction evidence="7">
        <text>tRNA(Glu) + L-glutamate + ATP = L-glutamyl-tRNA(Glu) + AMP + diphosphate</text>
        <dbReference type="Rhea" id="RHEA:23540"/>
        <dbReference type="Rhea" id="RHEA-COMP:9663"/>
        <dbReference type="Rhea" id="RHEA-COMP:9680"/>
        <dbReference type="ChEBI" id="CHEBI:29985"/>
        <dbReference type="ChEBI" id="CHEBI:30616"/>
        <dbReference type="ChEBI" id="CHEBI:33019"/>
        <dbReference type="ChEBI" id="CHEBI:78442"/>
        <dbReference type="ChEBI" id="CHEBI:78520"/>
        <dbReference type="ChEBI" id="CHEBI:456215"/>
        <dbReference type="EC" id="6.1.1.17"/>
    </reaction>
</comment>
<feature type="short sequence motif" description="'KMSKS' region" evidence="7">
    <location>
        <begin position="257"/>
        <end position="261"/>
    </location>
</feature>
<dbReference type="PANTHER" id="PTHR43311:SF2">
    <property type="entry name" value="GLUTAMATE--TRNA LIGASE, MITOCHONDRIAL-RELATED"/>
    <property type="match status" value="1"/>
</dbReference>
<dbReference type="InterPro" id="IPR020058">
    <property type="entry name" value="Glu/Gln-tRNA-synth_Ib_cat-dom"/>
</dbReference>
<dbReference type="HAMAP" id="MF_00022">
    <property type="entry name" value="Glu_tRNA_synth_type1"/>
    <property type="match status" value="1"/>
</dbReference>
<sequence>MSETPAARRVRTRVAPSPTGDPHVGTAYVALVNFCFAKKHGGEFVLRIEDTDQARSTPESERAILDALHWTGLRWDEGPDVGGPHGPYRQSERSAIYQRYAAELLANGHAFRCFCTAERLDAMRAAQRAAKVPQKYDGHCLAVPADESAQRAEARESFVVRMKVPSEGVSVVHDLARGDVEFAYADVDMQVLLKSDGLPTYHLANVVDDHLMEITHVIRGEEWISSAPKHLLLYGYFGWEPPKLVHLPLLRNPDKSKLSKRKNPTGILFYERMGYLPDALLNFLGLLLVPPPEGHEVFTVAEFAERLHLEKISHGGPVFDVAKLDWLNGQYLRMLSTDALIERTRYWGFGRERVARIAELAKSRVERLSDLAPLTAYLFAGRIPVTAESFAPAKLDANTVRKALALAMWGLDGERAFDLATIERVLKGIAEALAVKFRDLSRVYYVAMTGSTTGLPLYDSLELLGRDLVRERFRVALDALGGVSAKEQKEWTA</sequence>
<organism evidence="10 11">
    <name type="scientific">Vulcanimicrobium alpinum</name>
    <dbReference type="NCBI Taxonomy" id="3016050"/>
    <lineage>
        <taxon>Bacteria</taxon>
        <taxon>Bacillati</taxon>
        <taxon>Vulcanimicrobiota</taxon>
        <taxon>Vulcanimicrobiia</taxon>
        <taxon>Vulcanimicrobiales</taxon>
        <taxon>Vulcanimicrobiaceae</taxon>
        <taxon>Vulcanimicrobium</taxon>
    </lineage>
</organism>
<dbReference type="EC" id="6.1.1.17" evidence="7"/>
<dbReference type="CDD" id="cd00808">
    <property type="entry name" value="GluRS_core"/>
    <property type="match status" value="1"/>
</dbReference>
<keyword evidence="6 7" id="KW-0030">Aminoacyl-tRNA synthetase</keyword>
<dbReference type="PRINTS" id="PR00987">
    <property type="entry name" value="TRNASYNTHGLU"/>
</dbReference>
<dbReference type="InterPro" id="IPR008925">
    <property type="entry name" value="aa_tRNA-synth_I_cd-bd_sf"/>
</dbReference>